<keyword evidence="2" id="KW-1185">Reference proteome</keyword>
<gene>
    <name evidence="1" type="ORF">KSX_13900</name>
</gene>
<accession>A0A8J3MNW8</accession>
<dbReference type="Proteomes" id="UP000612362">
    <property type="component" value="Unassembled WGS sequence"/>
</dbReference>
<dbReference type="RefSeq" id="WP_220192711.1">
    <property type="nucleotide sequence ID" value="NZ_BNJF01000001.1"/>
</dbReference>
<organism evidence="1 2">
    <name type="scientific">Ktedonospora formicarum</name>
    <dbReference type="NCBI Taxonomy" id="2778364"/>
    <lineage>
        <taxon>Bacteria</taxon>
        <taxon>Bacillati</taxon>
        <taxon>Chloroflexota</taxon>
        <taxon>Ktedonobacteria</taxon>
        <taxon>Ktedonobacterales</taxon>
        <taxon>Ktedonobacteraceae</taxon>
        <taxon>Ktedonospora</taxon>
    </lineage>
</organism>
<dbReference type="AlphaFoldDB" id="A0A8J3MNW8"/>
<proteinExistence type="predicted"/>
<name>A0A8J3MNW8_9CHLR</name>
<evidence type="ECO:0000313" key="2">
    <source>
        <dbReference type="Proteomes" id="UP000612362"/>
    </source>
</evidence>
<reference evidence="1" key="1">
    <citation type="submission" date="2020-10" db="EMBL/GenBank/DDBJ databases">
        <title>Taxonomic study of unclassified bacteria belonging to the class Ktedonobacteria.</title>
        <authorList>
            <person name="Yabe S."/>
            <person name="Wang C.M."/>
            <person name="Zheng Y."/>
            <person name="Sakai Y."/>
            <person name="Cavaletti L."/>
            <person name="Monciardini P."/>
            <person name="Donadio S."/>
        </authorList>
    </citation>
    <scope>NUCLEOTIDE SEQUENCE</scope>
    <source>
        <strain evidence="1">SOSP1-1</strain>
    </source>
</reference>
<protein>
    <submittedName>
        <fullName evidence="1">Uncharacterized protein</fullName>
    </submittedName>
</protein>
<dbReference type="EMBL" id="BNJF01000001">
    <property type="protein sequence ID" value="GHO43227.1"/>
    <property type="molecule type" value="Genomic_DNA"/>
</dbReference>
<comment type="caution">
    <text evidence="1">The sequence shown here is derived from an EMBL/GenBank/DDBJ whole genome shotgun (WGS) entry which is preliminary data.</text>
</comment>
<sequence>MHQSEITILRQHIIEEYEAIKQGLSGLAWGTSKHDIIDLRMRRVDRYQQQLASQVGEQEATSTIYDLYNQVMG</sequence>
<evidence type="ECO:0000313" key="1">
    <source>
        <dbReference type="EMBL" id="GHO43227.1"/>
    </source>
</evidence>